<dbReference type="AlphaFoldDB" id="A0A3S4DT40"/>
<dbReference type="InterPro" id="IPR037049">
    <property type="entry name" value="DUF1214_C_sf"/>
</dbReference>
<dbReference type="SUPFAM" id="SSF160935">
    <property type="entry name" value="VPA0735-like"/>
    <property type="match status" value="1"/>
</dbReference>
<dbReference type="InterPro" id="IPR012038">
    <property type="entry name" value="UCP009471"/>
</dbReference>
<evidence type="ECO:0000313" key="3">
    <source>
        <dbReference type="Proteomes" id="UP000268844"/>
    </source>
</evidence>
<feature type="domain" description="DUF1214" evidence="1">
    <location>
        <begin position="71"/>
        <end position="170"/>
    </location>
</feature>
<evidence type="ECO:0000259" key="1">
    <source>
        <dbReference type="Pfam" id="PF06742"/>
    </source>
</evidence>
<sequence length="191" mass="20183">MRFVLRLLLSIAVALCVGFGLSYYALTDGRLFGAREIGPWISWPDVGAPSPNPYTRGHLTRDGALQLGRSEGLQFIATTDSAGGPLDLACTYRLDGRVPVSAFWTLAAVNADWVNLSASPTQPAIRSSEVVRDTSGALRVSVGTRLSPYTWLELAGSGAFSLVLTLYDTTALSGSASADLSLPTITRGDCA</sequence>
<proteinExistence type="predicted"/>
<dbReference type="RefSeq" id="WP_164550486.1">
    <property type="nucleotide sequence ID" value="NZ_JBHTMH010000001.1"/>
</dbReference>
<dbReference type="Pfam" id="PF06742">
    <property type="entry name" value="DUF1214"/>
    <property type="match status" value="1"/>
</dbReference>
<dbReference type="Proteomes" id="UP000268844">
    <property type="component" value="Unassembled WGS sequence"/>
</dbReference>
<reference evidence="2 3" key="1">
    <citation type="submission" date="2018-12" db="EMBL/GenBank/DDBJ databases">
        <authorList>
            <person name="Criscuolo A."/>
        </authorList>
    </citation>
    <scope>NUCLEOTIDE SEQUENCE [LARGE SCALE GENOMIC DNA]</scope>
    <source>
        <strain evidence="2">ACIP1116281</strain>
    </source>
</reference>
<dbReference type="PIRSF" id="PIRSF009471">
    <property type="entry name" value="UCP009471"/>
    <property type="match status" value="1"/>
</dbReference>
<dbReference type="Gene3D" id="2.60.120.600">
    <property type="entry name" value="Domain of unknown function DUF1214, C-terminal domain"/>
    <property type="match status" value="1"/>
</dbReference>
<accession>A0A3S4DT40</accession>
<keyword evidence="3" id="KW-1185">Reference proteome</keyword>
<name>A0A3S4DT40_9HYPH</name>
<organism evidence="2 3">
    <name type="scientific">Devosia equisanguinis</name>
    <dbReference type="NCBI Taxonomy" id="2490941"/>
    <lineage>
        <taxon>Bacteria</taxon>
        <taxon>Pseudomonadati</taxon>
        <taxon>Pseudomonadota</taxon>
        <taxon>Alphaproteobacteria</taxon>
        <taxon>Hyphomicrobiales</taxon>
        <taxon>Devosiaceae</taxon>
        <taxon>Devosia</taxon>
    </lineage>
</organism>
<protein>
    <recommendedName>
        <fullName evidence="1">DUF1214 domain-containing protein</fullName>
    </recommendedName>
</protein>
<evidence type="ECO:0000313" key="2">
    <source>
        <dbReference type="EMBL" id="VDS06660.1"/>
    </source>
</evidence>
<dbReference type="InterPro" id="IPR010621">
    <property type="entry name" value="DUF1214"/>
</dbReference>
<gene>
    <name evidence="2" type="ORF">DEVEQU_03824</name>
</gene>
<dbReference type="EMBL" id="UZWD01000062">
    <property type="protein sequence ID" value="VDS06660.1"/>
    <property type="molecule type" value="Genomic_DNA"/>
</dbReference>